<reference evidence="3" key="1">
    <citation type="journal article" date="2013" name="Genome Announc.">
        <title>Genome sequence of the basidiomycetous yeast Pseudozyma antarctica T-34, a producer of the glycolipid biosurfactants mannosylerythritol lipids.</title>
        <authorList>
            <person name="Morita T."/>
            <person name="Koike H."/>
            <person name="Koyama Y."/>
            <person name="Hagiwara H."/>
            <person name="Ito E."/>
            <person name="Fukuoka T."/>
            <person name="Imura T."/>
            <person name="Machida M."/>
            <person name="Kitamoto D."/>
        </authorList>
    </citation>
    <scope>NUCLEOTIDE SEQUENCE [LARGE SCALE GENOMIC DNA]</scope>
    <source>
        <strain evidence="3">T-34</strain>
    </source>
</reference>
<proteinExistence type="predicted"/>
<dbReference type="EMBL" id="DF196792">
    <property type="protein sequence ID" value="GAC77422.1"/>
    <property type="molecule type" value="Genomic_DNA"/>
</dbReference>
<sequence length="66" mass="7230">MEKTFNDTLPTGAQRDQDNQQRAQQGEPQIPHAAGREQVASKDPKEYDVRGGPGSEGNKPVQEPTI</sequence>
<feature type="region of interest" description="Disordered" evidence="1">
    <location>
        <begin position="1"/>
        <end position="66"/>
    </location>
</feature>
<name>M9MIY4_PSEA3</name>
<gene>
    <name evidence="2" type="ORF">PANT_26c00042</name>
</gene>
<dbReference type="OrthoDB" id="3358841at2759"/>
<evidence type="ECO:0000313" key="3">
    <source>
        <dbReference type="Proteomes" id="UP000011976"/>
    </source>
</evidence>
<feature type="compositionally biased region" description="Basic and acidic residues" evidence="1">
    <location>
        <begin position="39"/>
        <end position="49"/>
    </location>
</feature>
<dbReference type="AlphaFoldDB" id="M9MIY4"/>
<evidence type="ECO:0000313" key="2">
    <source>
        <dbReference type="EMBL" id="GAC77422.1"/>
    </source>
</evidence>
<feature type="compositionally biased region" description="Polar residues" evidence="1">
    <location>
        <begin position="1"/>
        <end position="11"/>
    </location>
</feature>
<organism evidence="2 3">
    <name type="scientific">Pseudozyma antarctica (strain T-34)</name>
    <name type="common">Yeast</name>
    <name type="synonym">Candida antarctica</name>
    <dbReference type="NCBI Taxonomy" id="1151754"/>
    <lineage>
        <taxon>Eukaryota</taxon>
        <taxon>Fungi</taxon>
        <taxon>Dikarya</taxon>
        <taxon>Basidiomycota</taxon>
        <taxon>Ustilaginomycotina</taxon>
        <taxon>Ustilaginomycetes</taxon>
        <taxon>Ustilaginales</taxon>
        <taxon>Ustilaginaceae</taxon>
        <taxon>Moesziomyces</taxon>
    </lineage>
</organism>
<protein>
    <submittedName>
        <fullName evidence="2">Uncharacterized protein</fullName>
    </submittedName>
</protein>
<dbReference type="Proteomes" id="UP000011976">
    <property type="component" value="Unassembled WGS sequence"/>
</dbReference>
<accession>M9MIY4</accession>
<evidence type="ECO:0000256" key="1">
    <source>
        <dbReference type="SAM" id="MobiDB-lite"/>
    </source>
</evidence>